<gene>
    <name evidence="2" type="ORF">EYF80_037523</name>
</gene>
<organism evidence="2 3">
    <name type="scientific">Liparis tanakae</name>
    <name type="common">Tanaka's snailfish</name>
    <dbReference type="NCBI Taxonomy" id="230148"/>
    <lineage>
        <taxon>Eukaryota</taxon>
        <taxon>Metazoa</taxon>
        <taxon>Chordata</taxon>
        <taxon>Craniata</taxon>
        <taxon>Vertebrata</taxon>
        <taxon>Euteleostomi</taxon>
        <taxon>Actinopterygii</taxon>
        <taxon>Neopterygii</taxon>
        <taxon>Teleostei</taxon>
        <taxon>Neoteleostei</taxon>
        <taxon>Acanthomorphata</taxon>
        <taxon>Eupercaria</taxon>
        <taxon>Perciformes</taxon>
        <taxon>Cottioidei</taxon>
        <taxon>Cottales</taxon>
        <taxon>Liparidae</taxon>
        <taxon>Liparis</taxon>
    </lineage>
</organism>
<feature type="compositionally biased region" description="Basic and acidic residues" evidence="1">
    <location>
        <begin position="38"/>
        <end position="63"/>
    </location>
</feature>
<proteinExistence type="predicted"/>
<comment type="caution">
    <text evidence="2">The sequence shown here is derived from an EMBL/GenBank/DDBJ whole genome shotgun (WGS) entry which is preliminary data.</text>
</comment>
<dbReference type="EMBL" id="SRLO01000552">
    <property type="protein sequence ID" value="TNN52296.1"/>
    <property type="molecule type" value="Genomic_DNA"/>
</dbReference>
<protein>
    <submittedName>
        <fullName evidence="2">Uncharacterized protein</fullName>
    </submittedName>
</protein>
<feature type="region of interest" description="Disordered" evidence="1">
    <location>
        <begin position="13"/>
        <end position="72"/>
    </location>
</feature>
<feature type="compositionally biased region" description="Basic residues" evidence="1">
    <location>
        <begin position="19"/>
        <end position="37"/>
    </location>
</feature>
<keyword evidence="3" id="KW-1185">Reference proteome</keyword>
<evidence type="ECO:0000313" key="2">
    <source>
        <dbReference type="EMBL" id="TNN52296.1"/>
    </source>
</evidence>
<dbReference type="AlphaFoldDB" id="A0A4Z2GFJ1"/>
<evidence type="ECO:0000313" key="3">
    <source>
        <dbReference type="Proteomes" id="UP000314294"/>
    </source>
</evidence>
<name>A0A4Z2GFJ1_9TELE</name>
<sequence length="101" mass="11635">MCCTTTVFIERERRGVMMMKKKKKKEGKKKKKKKKEEKKKEEKKEPRLGAKEDGDRQNLEETAKAGVTEAGRLEDVASPNYRANITTPFTALFSWLLTNPS</sequence>
<dbReference type="Proteomes" id="UP000314294">
    <property type="component" value="Unassembled WGS sequence"/>
</dbReference>
<reference evidence="2 3" key="1">
    <citation type="submission" date="2019-03" db="EMBL/GenBank/DDBJ databases">
        <title>First draft genome of Liparis tanakae, snailfish: a comprehensive survey of snailfish specific genes.</title>
        <authorList>
            <person name="Kim W."/>
            <person name="Song I."/>
            <person name="Jeong J.-H."/>
            <person name="Kim D."/>
            <person name="Kim S."/>
            <person name="Ryu S."/>
            <person name="Song J.Y."/>
            <person name="Lee S.K."/>
        </authorList>
    </citation>
    <scope>NUCLEOTIDE SEQUENCE [LARGE SCALE GENOMIC DNA]</scope>
    <source>
        <tissue evidence="2">Muscle</tissue>
    </source>
</reference>
<evidence type="ECO:0000256" key="1">
    <source>
        <dbReference type="SAM" id="MobiDB-lite"/>
    </source>
</evidence>
<accession>A0A4Z2GFJ1</accession>